<evidence type="ECO:0000313" key="13">
    <source>
        <dbReference type="Proteomes" id="UP000649328"/>
    </source>
</evidence>
<dbReference type="Proteomes" id="UP000649328">
    <property type="component" value="Unassembled WGS sequence"/>
</dbReference>
<evidence type="ECO:0000256" key="4">
    <source>
        <dbReference type="ARBA" id="ARBA00022676"/>
    </source>
</evidence>
<accession>A0A8H7GQY4</accession>
<evidence type="ECO:0000256" key="7">
    <source>
        <dbReference type="ARBA" id="ARBA00022968"/>
    </source>
</evidence>
<keyword evidence="11" id="KW-0325">Glycoprotein</keyword>
<dbReference type="Pfam" id="PF11051">
    <property type="entry name" value="Mannosyl_trans3"/>
    <property type="match status" value="1"/>
</dbReference>
<evidence type="ECO:0000256" key="5">
    <source>
        <dbReference type="ARBA" id="ARBA00022679"/>
    </source>
</evidence>
<evidence type="ECO:0000256" key="8">
    <source>
        <dbReference type="ARBA" id="ARBA00022989"/>
    </source>
</evidence>
<dbReference type="InterPro" id="IPR022751">
    <property type="entry name" value="Alpha_mannosyltransferase"/>
</dbReference>
<dbReference type="GO" id="GO:0000033">
    <property type="term" value="F:alpha-1,3-mannosyltransferase activity"/>
    <property type="evidence" value="ECO:0007669"/>
    <property type="project" value="TreeGrafter"/>
</dbReference>
<evidence type="ECO:0000256" key="10">
    <source>
        <dbReference type="ARBA" id="ARBA00023136"/>
    </source>
</evidence>
<dbReference type="OrthoDB" id="430354at2759"/>
<keyword evidence="8" id="KW-1133">Transmembrane helix</keyword>
<keyword evidence="4" id="KW-0328">Glycosyltransferase</keyword>
<evidence type="ECO:0000256" key="3">
    <source>
        <dbReference type="ARBA" id="ARBA00009105"/>
    </source>
</evidence>
<gene>
    <name evidence="12" type="ORF">HF325_003040</name>
</gene>
<dbReference type="PANTHER" id="PTHR31392">
    <property type="entry name" value="ALPHA-1,3-MANNOSYLTRANSFERASE MNN1-RELATED"/>
    <property type="match status" value="1"/>
</dbReference>
<evidence type="ECO:0000256" key="11">
    <source>
        <dbReference type="ARBA" id="ARBA00023180"/>
    </source>
</evidence>
<dbReference type="AlphaFoldDB" id="A0A8H7GQY4"/>
<evidence type="ECO:0000313" key="12">
    <source>
        <dbReference type="EMBL" id="KAF8002075.1"/>
    </source>
</evidence>
<reference evidence="12" key="1">
    <citation type="submission" date="2020-10" db="EMBL/GenBank/DDBJ databases">
        <title>The Whole-Genome Sequence of Metschnikowia persimmonesis, a Novel Endophytic Yeast Species Isolated from Medicinal Plant Diospyros kaki Thumb.</title>
        <authorList>
            <person name="Rahmat E."/>
            <person name="Kang Y."/>
        </authorList>
    </citation>
    <scope>NUCLEOTIDE SEQUENCE</scope>
    <source>
        <strain evidence="12">KIOM G15050</strain>
    </source>
</reference>
<sequence>MKDFKKSSSKTVALEQDMADTMTIVRIFGHCFFSGVSASLEGELKHVYDRYSQKIIPFFHPEIPSKSFGDIETTSLWLFGSGNPVENGNLLDYYYRNMQGTGIVLSAATRHSREIVKFIHVLRALGNKLPIEILYRSDLLMKAKQAIMLAASQPKEVLLGDELTNYNALKRALSRAGLSVDIIQEMPFPQQSLSLINMQKPLSKLDKSDFLQL</sequence>
<evidence type="ECO:0000256" key="9">
    <source>
        <dbReference type="ARBA" id="ARBA00023034"/>
    </source>
</evidence>
<dbReference type="GO" id="GO:0000139">
    <property type="term" value="C:Golgi membrane"/>
    <property type="evidence" value="ECO:0007669"/>
    <property type="project" value="UniProtKB-SubCell"/>
</dbReference>
<keyword evidence="10" id="KW-0472">Membrane</keyword>
<comment type="subcellular location">
    <subcellularLocation>
        <location evidence="1">Golgi apparatus membrane</location>
        <topology evidence="1">Single-pass type II membrane protein</topology>
    </subcellularLocation>
</comment>
<name>A0A8H7GQY4_9ASCO</name>
<evidence type="ECO:0000256" key="6">
    <source>
        <dbReference type="ARBA" id="ARBA00022692"/>
    </source>
</evidence>
<keyword evidence="6" id="KW-0812">Transmembrane</keyword>
<evidence type="ECO:0000256" key="2">
    <source>
        <dbReference type="ARBA" id="ARBA00004922"/>
    </source>
</evidence>
<dbReference type="PANTHER" id="PTHR31392:SF1">
    <property type="entry name" value="ALPHA-1,3-MANNOSYLTRANSFERASE MNN1-RELATED"/>
    <property type="match status" value="1"/>
</dbReference>
<keyword evidence="5" id="KW-0808">Transferase</keyword>
<dbReference type="GO" id="GO:0006493">
    <property type="term" value="P:protein O-linked glycosylation"/>
    <property type="evidence" value="ECO:0007669"/>
    <property type="project" value="TreeGrafter"/>
</dbReference>
<comment type="similarity">
    <text evidence="3">Belongs to the MNN1/MNT family.</text>
</comment>
<comment type="pathway">
    <text evidence="2">Protein modification; protein glycosylation.</text>
</comment>
<keyword evidence="7" id="KW-0735">Signal-anchor</keyword>
<comment type="caution">
    <text evidence="12">The sequence shown here is derived from an EMBL/GenBank/DDBJ whole genome shotgun (WGS) entry which is preliminary data.</text>
</comment>
<dbReference type="EMBL" id="JACBPP010000004">
    <property type="protein sequence ID" value="KAF8002075.1"/>
    <property type="molecule type" value="Genomic_DNA"/>
</dbReference>
<organism evidence="12 13">
    <name type="scientific">Metschnikowia pulcherrima</name>
    <dbReference type="NCBI Taxonomy" id="27326"/>
    <lineage>
        <taxon>Eukaryota</taxon>
        <taxon>Fungi</taxon>
        <taxon>Dikarya</taxon>
        <taxon>Ascomycota</taxon>
        <taxon>Saccharomycotina</taxon>
        <taxon>Pichiomycetes</taxon>
        <taxon>Metschnikowiaceae</taxon>
        <taxon>Metschnikowia</taxon>
    </lineage>
</organism>
<keyword evidence="9" id="KW-0333">Golgi apparatus</keyword>
<keyword evidence="13" id="KW-1185">Reference proteome</keyword>
<protein>
    <submittedName>
        <fullName evidence="12">Uncharacterized protein</fullName>
    </submittedName>
</protein>
<evidence type="ECO:0000256" key="1">
    <source>
        <dbReference type="ARBA" id="ARBA00004323"/>
    </source>
</evidence>
<proteinExistence type="inferred from homology"/>